<feature type="region of interest" description="Disordered" evidence="2">
    <location>
        <begin position="992"/>
        <end position="1011"/>
    </location>
</feature>
<dbReference type="PANTHER" id="PTHR13526:SF8">
    <property type="entry name" value="TRANSCRIPTION FACTOR SPT20 HOMOLOG"/>
    <property type="match status" value="1"/>
</dbReference>
<dbReference type="InterPro" id="IPR046468">
    <property type="entry name" value="Spt20-like_SEP"/>
</dbReference>
<evidence type="ECO:0000259" key="3">
    <source>
        <dbReference type="Pfam" id="PF12090"/>
    </source>
</evidence>
<evidence type="ECO:0000313" key="5">
    <source>
        <dbReference type="Proteomes" id="UP001516400"/>
    </source>
</evidence>
<feature type="compositionally biased region" description="Low complexity" evidence="2">
    <location>
        <begin position="462"/>
        <end position="474"/>
    </location>
</feature>
<dbReference type="PANTHER" id="PTHR13526">
    <property type="entry name" value="TRANSCRIPTION FACTOR SPT20 HOMOLOG"/>
    <property type="match status" value="1"/>
</dbReference>
<name>A0ABD2MMA1_9CUCU</name>
<accession>A0ABD2MMA1</accession>
<reference evidence="4 5" key="1">
    <citation type="journal article" date="2021" name="BMC Biol.">
        <title>Horizontally acquired antibacterial genes associated with adaptive radiation of ladybird beetles.</title>
        <authorList>
            <person name="Li H.S."/>
            <person name="Tang X.F."/>
            <person name="Huang Y.H."/>
            <person name="Xu Z.Y."/>
            <person name="Chen M.L."/>
            <person name="Du X.Y."/>
            <person name="Qiu B.Y."/>
            <person name="Chen P.T."/>
            <person name="Zhang W."/>
            <person name="Slipinski A."/>
            <person name="Escalona H.E."/>
            <person name="Waterhouse R.M."/>
            <person name="Zwick A."/>
            <person name="Pang H."/>
        </authorList>
    </citation>
    <scope>NUCLEOTIDE SEQUENCE [LARGE SCALE GENOMIC DNA]</scope>
    <source>
        <strain evidence="4">SYSU2018</strain>
    </source>
</reference>
<organism evidence="4 5">
    <name type="scientific">Cryptolaemus montrouzieri</name>
    <dbReference type="NCBI Taxonomy" id="559131"/>
    <lineage>
        <taxon>Eukaryota</taxon>
        <taxon>Metazoa</taxon>
        <taxon>Ecdysozoa</taxon>
        <taxon>Arthropoda</taxon>
        <taxon>Hexapoda</taxon>
        <taxon>Insecta</taxon>
        <taxon>Pterygota</taxon>
        <taxon>Neoptera</taxon>
        <taxon>Endopterygota</taxon>
        <taxon>Coleoptera</taxon>
        <taxon>Polyphaga</taxon>
        <taxon>Cucujiformia</taxon>
        <taxon>Coccinelloidea</taxon>
        <taxon>Coccinellidae</taxon>
        <taxon>Scymninae</taxon>
        <taxon>Scymnini</taxon>
        <taxon>Cryptolaemus</taxon>
    </lineage>
</organism>
<protein>
    <recommendedName>
        <fullName evidence="3">Spt20-like SEP domain-containing protein</fullName>
    </recommendedName>
</protein>
<feature type="region of interest" description="Disordered" evidence="2">
    <location>
        <begin position="561"/>
        <end position="583"/>
    </location>
</feature>
<dbReference type="Pfam" id="PF12090">
    <property type="entry name" value="Spt20_SEP"/>
    <property type="match status" value="1"/>
</dbReference>
<comment type="similarity">
    <text evidence="1">Belongs to the SPT20 family.</text>
</comment>
<evidence type="ECO:0000313" key="4">
    <source>
        <dbReference type="EMBL" id="KAL3267486.1"/>
    </source>
</evidence>
<dbReference type="AlphaFoldDB" id="A0ABD2MMA1"/>
<feature type="compositionally biased region" description="Polar residues" evidence="2">
    <location>
        <begin position="475"/>
        <end position="486"/>
    </location>
</feature>
<feature type="domain" description="Spt20-like SEP" evidence="3">
    <location>
        <begin position="86"/>
        <end position="243"/>
    </location>
</feature>
<evidence type="ECO:0000256" key="1">
    <source>
        <dbReference type="ARBA" id="ARBA00009112"/>
    </source>
</evidence>
<dbReference type="Proteomes" id="UP001516400">
    <property type="component" value="Unassembled WGS sequence"/>
</dbReference>
<proteinExistence type="inferred from homology"/>
<keyword evidence="5" id="KW-1185">Reference proteome</keyword>
<evidence type="ECO:0000256" key="2">
    <source>
        <dbReference type="SAM" id="MobiDB-lite"/>
    </source>
</evidence>
<feature type="region of interest" description="Disordered" evidence="2">
    <location>
        <begin position="462"/>
        <end position="486"/>
    </location>
</feature>
<sequence length="1011" mass="112721">MQNTEASCEESERVIKKYKTNRSSLPSLVTFESVSEPAETPQSEFCLFSKLLELHHEEISRNPEEIRNGLKYNSFLLDKLVARERLNTLILNLYPGNKGFSMAFRTIPRTEPGSEDTANMIETVQWLYEDDDILRHIDNEELPPTLVDLFEMHYSHLFYSGCIIAEIRDYRQAYPHFKCDIHHVLLRPTLKSILADVNNIMEANNAPMEEKEDWSVEERHMLESQILLANNPHICLDPDNTVSVSQLRLNHNRNMWNTHKFHRMARKFSQVTVNRKRKLDQFTHRLGLELFDYINRVRTKSKTSSSNIRIPKMEVKPIPVPNLDSPAICPPSQGVVINEFKAYQPPIESNDYLPQLVDEYVLETVMPSKDKNKPRVYHIKLSILQRPSNSEYLGELYLDRDHKENERNGVACRFTLGSRMHVNKYVQQFTETFTKSGRQSVRMRHGRNLGYRISDGQLQLAQQNASQSSSVQQQTHPNQVPQGQQVSSIPNHIVNGIVSSGVNIVQNPTYTSTSNTSVLGHLQASSSIPKASNQTLTNQELEINALAIKLMNFGQQFQAAAHAKQQEQQRQQQQQQQQQKASNNANNTIINLLNSSPASNINSDANTVVVNAINNTSFLPQQIQTNTQQKLLTSRKMTLMNLPTNARVISQGNLIVNNNRYTDLNSLSSQLTGQQQQTITLTSVNSNESLSYTAVPIKQQMINQRVVSSSNESNKQTALTALLVGTPAADRPDIVSSNANSLLLEKLASSSSSNSLQATAHSFLQSPNKPQQFVVQSPKINTVQSPMSSPPPQNSNTINVQSLKLSQLQSLTGLQNVQVQLPGFSQPISLSLNGNLQGHPTGLLVSVPVTSSSTTSTISQAANNGTGVNTGHTVVLANTAGSNSLAQLVSGMKSMNQQGIRQGVPTAVSISQGQPFQLITPLQGPRLQQANLQQNLTARTIQRTPITIKMATTSPNTNSSQVTVNTNTLNQQLQKQVHLQQYQQLCLNQQQNVSSLGGKPRRRSDTSAEPQ</sequence>
<gene>
    <name evidence="4" type="ORF">HHI36_011609</name>
</gene>
<dbReference type="EMBL" id="JABFTP020000001">
    <property type="protein sequence ID" value="KAL3267486.1"/>
    <property type="molecule type" value="Genomic_DNA"/>
</dbReference>
<comment type="caution">
    <text evidence="4">The sequence shown here is derived from an EMBL/GenBank/DDBJ whole genome shotgun (WGS) entry which is preliminary data.</text>
</comment>
<dbReference type="InterPro" id="IPR021950">
    <property type="entry name" value="Spt20"/>
</dbReference>